<keyword evidence="1" id="KW-1133">Transmembrane helix</keyword>
<dbReference type="Proteomes" id="UP001190465">
    <property type="component" value="Chromosome"/>
</dbReference>
<dbReference type="RefSeq" id="WP_308479973.1">
    <property type="nucleotide sequence ID" value="NZ_OY726397.1"/>
</dbReference>
<feature type="transmembrane region" description="Helical" evidence="1">
    <location>
        <begin position="302"/>
        <end position="321"/>
    </location>
</feature>
<protein>
    <submittedName>
        <fullName evidence="2">Uncharacterized protein</fullName>
    </submittedName>
</protein>
<keyword evidence="1" id="KW-0812">Transmembrane</keyword>
<organism evidence="2 3">
    <name type="scientific">[Mycobacterium] burgundiense</name>
    <dbReference type="NCBI Taxonomy" id="3064286"/>
    <lineage>
        <taxon>Bacteria</taxon>
        <taxon>Bacillati</taxon>
        <taxon>Actinomycetota</taxon>
        <taxon>Actinomycetes</taxon>
        <taxon>Mycobacteriales</taxon>
        <taxon>Mycobacteriaceae</taxon>
        <taxon>Mycolicibacterium</taxon>
    </lineage>
</organism>
<sequence>MDLTWWGVVILGMSLLAGCIAAALLRPDAAESRKLRLLANVGRLTRLPEYVRALRRRMLAAIVAIFLVTVAFAAAVLVTARPAGLPALAGQAATGHPEDIMVCANGPVDAPAVGQTLSYFAEQIPTFGTERIGLSSANRRALPLTRDYEYAAAQFTNYARAADDAELAALVAPVAYADYAPTVEDVLALCLTGFPSFEEPSRQRRSLIYVGPGGPGASPGTPALFSADQVRDLATAAGVQINVLNTGPADPGLDALARDTGGRSDAVAAEVAPQLTEIRAHPPVPGDTEAATAAANVETPDVPLVMALLALTALAVWPVAVRR</sequence>
<dbReference type="EMBL" id="OY726397">
    <property type="protein sequence ID" value="CAJ1510624.1"/>
    <property type="molecule type" value="Genomic_DNA"/>
</dbReference>
<gene>
    <name evidence="2" type="ORF">MU0053_004704</name>
</gene>
<evidence type="ECO:0000256" key="1">
    <source>
        <dbReference type="SAM" id="Phobius"/>
    </source>
</evidence>
<name>A0ABN9NR54_9MYCO</name>
<accession>A0ABN9NR54</accession>
<evidence type="ECO:0000313" key="2">
    <source>
        <dbReference type="EMBL" id="CAJ1510624.1"/>
    </source>
</evidence>
<keyword evidence="3" id="KW-1185">Reference proteome</keyword>
<evidence type="ECO:0000313" key="3">
    <source>
        <dbReference type="Proteomes" id="UP001190465"/>
    </source>
</evidence>
<reference evidence="2 3" key="1">
    <citation type="submission" date="2023-08" db="EMBL/GenBank/DDBJ databases">
        <authorList>
            <person name="Folkvardsen B D."/>
            <person name="Norman A."/>
        </authorList>
    </citation>
    <scope>NUCLEOTIDE SEQUENCE [LARGE SCALE GENOMIC DNA]</scope>
    <source>
        <strain evidence="2 3">Mu0053</strain>
    </source>
</reference>
<proteinExistence type="predicted"/>
<keyword evidence="1" id="KW-0472">Membrane</keyword>
<feature type="transmembrane region" description="Helical" evidence="1">
    <location>
        <begin position="58"/>
        <end position="78"/>
    </location>
</feature>
<feature type="transmembrane region" description="Helical" evidence="1">
    <location>
        <begin position="6"/>
        <end position="25"/>
    </location>
</feature>